<dbReference type="OrthoDB" id="5967898at2759"/>
<dbReference type="AlphaFoldDB" id="A0A9Q1BZ36"/>
<evidence type="ECO:0000313" key="11">
    <source>
        <dbReference type="EMBL" id="KAJ8035440.1"/>
    </source>
</evidence>
<evidence type="ECO:0000256" key="2">
    <source>
        <dbReference type="ARBA" id="ARBA00022692"/>
    </source>
</evidence>
<feature type="transmembrane region" description="Helical" evidence="9">
    <location>
        <begin position="234"/>
        <end position="253"/>
    </location>
</feature>
<dbReference type="SUPFAM" id="SSF81321">
    <property type="entry name" value="Family A G protein-coupled receptor-like"/>
    <property type="match status" value="1"/>
</dbReference>
<keyword evidence="5 9" id="KW-0472">Membrane</keyword>
<organism evidence="11 12">
    <name type="scientific">Holothuria leucospilota</name>
    <name type="common">Black long sea cucumber</name>
    <name type="synonym">Mertensiothuria leucospilota</name>
    <dbReference type="NCBI Taxonomy" id="206669"/>
    <lineage>
        <taxon>Eukaryota</taxon>
        <taxon>Metazoa</taxon>
        <taxon>Echinodermata</taxon>
        <taxon>Eleutherozoa</taxon>
        <taxon>Echinozoa</taxon>
        <taxon>Holothuroidea</taxon>
        <taxon>Aspidochirotacea</taxon>
        <taxon>Aspidochirotida</taxon>
        <taxon>Holothuriidae</taxon>
        <taxon>Holothuria</taxon>
    </lineage>
</organism>
<evidence type="ECO:0000256" key="1">
    <source>
        <dbReference type="ARBA" id="ARBA00004141"/>
    </source>
</evidence>
<evidence type="ECO:0000256" key="5">
    <source>
        <dbReference type="ARBA" id="ARBA00023136"/>
    </source>
</evidence>
<sequence>MAEMTTQIPTIQSSPAIGFVSDQCGNSTFDIGYNITEILSSYGHFSILFDIVILLIALVGLLANSCFLFVVWRIRAMRTNLNQYLAALAAVDISIFVFGLTDRYFNYFPPITLDVHPPTLGLVSCPFSLLVEVTHYSSLMLITLISLDRYQAICKPLSHRTVVSGKRTKRHIKGALSLALCTALLLIPYRGISKPACIEYPPDGQYNYSPHVILCYSDSKLVVSISQVVQLLPFYMALFVNIFFHIYNAYLVIRWKREHTIVMGTIIRRGSRDDENAMTSSSTSGVAFCSNKKMVSSVYSISSAVAHEESKPKGKFFSKYSRKYKVSIGGKRLGKKSRENQTNVSKMLLINGFAYFLCYSPINFYTTLSFILRLFDKDLVPSYAIYTIFQILFYANSAINPFIYGVTNASYRVAFKRVLILWRQK</sequence>
<reference evidence="11" key="1">
    <citation type="submission" date="2021-10" db="EMBL/GenBank/DDBJ databases">
        <title>Tropical sea cucumber genome reveals ecological adaptation and Cuvierian tubules defense mechanism.</title>
        <authorList>
            <person name="Chen T."/>
        </authorList>
    </citation>
    <scope>NUCLEOTIDE SEQUENCE</scope>
    <source>
        <strain evidence="11">Nanhai2018</strain>
        <tissue evidence="11">Muscle</tissue>
    </source>
</reference>
<comment type="subcellular location">
    <subcellularLocation>
        <location evidence="1">Membrane</location>
        <topology evidence="1">Multi-pass membrane protein</topology>
    </subcellularLocation>
</comment>
<feature type="transmembrane region" description="Helical" evidence="9">
    <location>
        <begin position="84"/>
        <end position="101"/>
    </location>
</feature>
<evidence type="ECO:0000256" key="4">
    <source>
        <dbReference type="ARBA" id="ARBA00023040"/>
    </source>
</evidence>
<evidence type="ECO:0000313" key="12">
    <source>
        <dbReference type="Proteomes" id="UP001152320"/>
    </source>
</evidence>
<dbReference type="PROSITE" id="PS50262">
    <property type="entry name" value="G_PROTEIN_RECEP_F1_2"/>
    <property type="match status" value="1"/>
</dbReference>
<keyword evidence="12" id="KW-1185">Reference proteome</keyword>
<evidence type="ECO:0000256" key="3">
    <source>
        <dbReference type="ARBA" id="ARBA00022989"/>
    </source>
</evidence>
<name>A0A9Q1BZ36_HOLLE</name>
<dbReference type="GO" id="GO:0007218">
    <property type="term" value="P:neuropeptide signaling pathway"/>
    <property type="evidence" value="ECO:0007669"/>
    <property type="project" value="UniProtKB-KW"/>
</dbReference>
<dbReference type="Gene3D" id="1.20.1070.10">
    <property type="entry name" value="Rhodopsin 7-helix transmembrane proteins"/>
    <property type="match status" value="1"/>
</dbReference>
<comment type="caution">
    <text evidence="11">The sequence shown here is derived from an EMBL/GenBank/DDBJ whole genome shotgun (WGS) entry which is preliminary data.</text>
</comment>
<feature type="transmembrane region" description="Helical" evidence="9">
    <location>
        <begin position="383"/>
        <end position="407"/>
    </location>
</feature>
<dbReference type="PANTHER" id="PTHR24243:SF208">
    <property type="entry name" value="PYROKININ-1 RECEPTOR"/>
    <property type="match status" value="1"/>
</dbReference>
<gene>
    <name evidence="11" type="ORF">HOLleu_22666</name>
</gene>
<proteinExistence type="inferred from homology"/>
<feature type="transmembrane region" description="Helical" evidence="9">
    <location>
        <begin position="348"/>
        <end position="371"/>
    </location>
</feature>
<dbReference type="CDD" id="cd00637">
    <property type="entry name" value="7tm_classA_rhodopsin-like"/>
    <property type="match status" value="1"/>
</dbReference>
<dbReference type="InterPro" id="IPR017452">
    <property type="entry name" value="GPCR_Rhodpsn_7TM"/>
</dbReference>
<dbReference type="PRINTS" id="PR00237">
    <property type="entry name" value="GPCRRHODOPSN"/>
</dbReference>
<keyword evidence="6 8" id="KW-0675">Receptor</keyword>
<dbReference type="Pfam" id="PF00001">
    <property type="entry name" value="7tm_1"/>
    <property type="match status" value="1"/>
</dbReference>
<dbReference type="InterPro" id="IPR000276">
    <property type="entry name" value="GPCR_Rhodpsn"/>
</dbReference>
<dbReference type="PROSITE" id="PS00237">
    <property type="entry name" value="G_PROTEIN_RECEP_F1_1"/>
    <property type="match status" value="1"/>
</dbReference>
<feature type="domain" description="G-protein coupled receptors family 1 profile" evidence="10">
    <location>
        <begin position="63"/>
        <end position="404"/>
    </location>
</feature>
<evidence type="ECO:0000256" key="9">
    <source>
        <dbReference type="SAM" id="Phobius"/>
    </source>
</evidence>
<keyword evidence="3 9" id="KW-1133">Transmembrane helix</keyword>
<feature type="transmembrane region" description="Helical" evidence="9">
    <location>
        <begin position="121"/>
        <end position="147"/>
    </location>
</feature>
<dbReference type="GO" id="GO:0005886">
    <property type="term" value="C:plasma membrane"/>
    <property type="evidence" value="ECO:0007669"/>
    <property type="project" value="TreeGrafter"/>
</dbReference>
<keyword evidence="2 8" id="KW-0812">Transmembrane</keyword>
<comment type="similarity">
    <text evidence="8">Belongs to the G-protein coupled receptor 1 family.</text>
</comment>
<dbReference type="Proteomes" id="UP001152320">
    <property type="component" value="Chromosome 10"/>
</dbReference>
<keyword evidence="7 8" id="KW-0807">Transducer</keyword>
<evidence type="ECO:0000259" key="10">
    <source>
        <dbReference type="PROSITE" id="PS50262"/>
    </source>
</evidence>
<dbReference type="EMBL" id="JAIZAY010000010">
    <property type="protein sequence ID" value="KAJ8035440.1"/>
    <property type="molecule type" value="Genomic_DNA"/>
</dbReference>
<keyword evidence="11" id="KW-0527">Neuropeptide</keyword>
<feature type="transmembrane region" description="Helical" evidence="9">
    <location>
        <begin position="47"/>
        <end position="72"/>
    </location>
</feature>
<evidence type="ECO:0000256" key="8">
    <source>
        <dbReference type="RuleBase" id="RU000688"/>
    </source>
</evidence>
<dbReference type="PANTHER" id="PTHR24243">
    <property type="entry name" value="G-PROTEIN COUPLED RECEPTOR"/>
    <property type="match status" value="1"/>
</dbReference>
<protein>
    <submittedName>
        <fullName evidence="11">Neuropeptides capa receptor</fullName>
    </submittedName>
</protein>
<feature type="transmembrane region" description="Helical" evidence="9">
    <location>
        <begin position="174"/>
        <end position="192"/>
    </location>
</feature>
<accession>A0A9Q1BZ36</accession>
<dbReference type="GO" id="GO:0004930">
    <property type="term" value="F:G protein-coupled receptor activity"/>
    <property type="evidence" value="ECO:0007669"/>
    <property type="project" value="UniProtKB-KW"/>
</dbReference>
<evidence type="ECO:0000256" key="6">
    <source>
        <dbReference type="ARBA" id="ARBA00023170"/>
    </source>
</evidence>
<keyword evidence="4 8" id="KW-0297">G-protein coupled receptor</keyword>
<evidence type="ECO:0000256" key="7">
    <source>
        <dbReference type="ARBA" id="ARBA00023224"/>
    </source>
</evidence>